<organism evidence="2 3">
    <name type="scientific">Lucifera butyrica</name>
    <dbReference type="NCBI Taxonomy" id="1351585"/>
    <lineage>
        <taxon>Bacteria</taxon>
        <taxon>Bacillati</taxon>
        <taxon>Bacillota</taxon>
        <taxon>Negativicutes</taxon>
        <taxon>Veillonellales</taxon>
        <taxon>Veillonellaceae</taxon>
        <taxon>Lucifera</taxon>
    </lineage>
</organism>
<keyword evidence="3" id="KW-1185">Reference proteome</keyword>
<dbReference type="PANTHER" id="PTHR43155">
    <property type="entry name" value="CYCLIC DI-GMP PHOSPHODIESTERASE PA4108-RELATED"/>
    <property type="match status" value="1"/>
</dbReference>
<feature type="domain" description="HD-GYP" evidence="1">
    <location>
        <begin position="105"/>
        <end position="302"/>
    </location>
</feature>
<evidence type="ECO:0000313" key="2">
    <source>
        <dbReference type="EMBL" id="VBB06714.1"/>
    </source>
</evidence>
<reference evidence="2 3" key="1">
    <citation type="submission" date="2018-06" db="EMBL/GenBank/DDBJ databases">
        <authorList>
            <person name="Strepis N."/>
        </authorList>
    </citation>
    <scope>NUCLEOTIDE SEQUENCE [LARGE SCALE GENOMIC DNA]</scope>
    <source>
        <strain evidence="2">LUCI</strain>
    </source>
</reference>
<dbReference type="Gene3D" id="1.10.3210.10">
    <property type="entry name" value="Hypothetical protein af1432"/>
    <property type="match status" value="1"/>
</dbReference>
<dbReference type="InterPro" id="IPR003607">
    <property type="entry name" value="HD/PDEase_dom"/>
</dbReference>
<evidence type="ECO:0000259" key="1">
    <source>
        <dbReference type="PROSITE" id="PS51832"/>
    </source>
</evidence>
<protein>
    <recommendedName>
        <fullName evidence="1">HD-GYP domain-containing protein</fullName>
    </recommendedName>
</protein>
<gene>
    <name evidence="2" type="ORF">LUCI_1950</name>
</gene>
<dbReference type="Proteomes" id="UP000277811">
    <property type="component" value="Unassembled WGS sequence"/>
</dbReference>
<dbReference type="EMBL" id="UPPP01000067">
    <property type="protein sequence ID" value="VBB06714.1"/>
    <property type="molecule type" value="Genomic_DNA"/>
</dbReference>
<dbReference type="CDD" id="cd00077">
    <property type="entry name" value="HDc"/>
    <property type="match status" value="1"/>
</dbReference>
<proteinExistence type="predicted"/>
<accession>A0A498R5I2</accession>
<dbReference type="PANTHER" id="PTHR43155:SF2">
    <property type="entry name" value="CYCLIC DI-GMP PHOSPHODIESTERASE PA4108"/>
    <property type="match status" value="1"/>
</dbReference>
<dbReference type="SMART" id="SM00471">
    <property type="entry name" value="HDc"/>
    <property type="match status" value="1"/>
</dbReference>
<evidence type="ECO:0000313" key="3">
    <source>
        <dbReference type="Proteomes" id="UP000277811"/>
    </source>
</evidence>
<dbReference type="SUPFAM" id="SSF109604">
    <property type="entry name" value="HD-domain/PDEase-like"/>
    <property type="match status" value="1"/>
</dbReference>
<sequence length="358" mass="40448">MRRLLLDDIQPGMYLSRPLIAPDGTVLLHEGIEMKDRYIQYLRKQGITYLYVEEPQTRDIIVEDVIGPELRQEAVQTALEAVNDFHVGQGIKLGKVKAIVADMIEQLAQKPENMIHFIDIRRKEDYLFSHAVNTCILSVMTGISMGYDGNQLEELGLAAMLHDVGKIKFPYKLAKKNPGHLTLKEKGEYREHPSYTLEILRKDSTISANVVNACFQHHERWDGSGYPLGIKGGAISEYAQIISIADVYDRLTAGTPYRRPTPVYYAVAILNKAAGQYFNPAIVEKFNENIALYPIGTTVRLNNNQTAVILDVDKNCKTTPIVRIVSGEDRTKVNQLLELDLRKNPQLFIVDFEEITTS</sequence>
<dbReference type="Pfam" id="PF13487">
    <property type="entry name" value="HD_5"/>
    <property type="match status" value="1"/>
</dbReference>
<dbReference type="RefSeq" id="WP_207857354.1">
    <property type="nucleotide sequence ID" value="NZ_UPPP01000067.1"/>
</dbReference>
<dbReference type="PROSITE" id="PS51832">
    <property type="entry name" value="HD_GYP"/>
    <property type="match status" value="1"/>
</dbReference>
<dbReference type="InterPro" id="IPR037522">
    <property type="entry name" value="HD_GYP_dom"/>
</dbReference>
<name>A0A498R5I2_9FIRM</name>
<dbReference type="AlphaFoldDB" id="A0A498R5I2"/>